<feature type="transmembrane region" description="Helical" evidence="1">
    <location>
        <begin position="492"/>
        <end position="512"/>
    </location>
</feature>
<dbReference type="AlphaFoldDB" id="A0A381QXG6"/>
<accession>A0A381QXG6</accession>
<feature type="transmembrane region" description="Helical" evidence="1">
    <location>
        <begin position="306"/>
        <end position="329"/>
    </location>
</feature>
<keyword evidence="1" id="KW-0472">Membrane</keyword>
<dbReference type="EMBL" id="UINC01001570">
    <property type="protein sequence ID" value="SUZ83860.1"/>
    <property type="molecule type" value="Genomic_DNA"/>
</dbReference>
<feature type="transmembrane region" description="Helical" evidence="1">
    <location>
        <begin position="80"/>
        <end position="104"/>
    </location>
</feature>
<feature type="transmembrane region" description="Helical" evidence="1">
    <location>
        <begin position="349"/>
        <end position="372"/>
    </location>
</feature>
<evidence type="ECO:0000256" key="1">
    <source>
        <dbReference type="SAM" id="Phobius"/>
    </source>
</evidence>
<sequence length="513" mass="55960">MSILKILLPAAAAAGSLVAWPAYAHGFGERTELPVPLGFFLIGAGLAVALSFVFISVLVKVSGEAGYWRLNLIGTRWSRIALTSSVTLLPVKLLSVFLLGLVVAAGFGGDSSSILNFSPTFVWIIWWVGMSITVALVGNIWALLNPWKIVFGWAEGVYRLARPGQNLSLGLEYPAKFGIWPALVLFGLFTWIQDAYPKTDVPTQIAIMVVVYSVITLGGMLVFGRHQWLRKGEAFTVVFGLLTRFSVTEVRVNNQGSCQVCSADCRDLDAECIDCYECFQRSGDREINLRPFAIGLGRNEPVTNDILALVVLMLATVTFDGFSATSAWAEFQTWVVDLFGVGGGQVFNSLVLADTLGIVLVPVGFFLVYLFFAKLMAGSVDGQIGAVEMARIFGFSLIPIALAYNIAHFITLLLIQGQLIIPLASDPFGTGWDLFGTVDYSPNISIINARILWFLSVALIVLGHVLAVYLAHRVAVRMFANRALVLDSQYPMLTLMVVYTVISLWIIAQPIVQ</sequence>
<feature type="transmembrane region" description="Helical" evidence="1">
    <location>
        <begin position="451"/>
        <end position="471"/>
    </location>
</feature>
<feature type="transmembrane region" description="Helical" evidence="1">
    <location>
        <begin position="392"/>
        <end position="415"/>
    </location>
</feature>
<feature type="transmembrane region" description="Helical" evidence="1">
    <location>
        <begin position="205"/>
        <end position="223"/>
    </location>
</feature>
<reference evidence="2" key="1">
    <citation type="submission" date="2018-05" db="EMBL/GenBank/DDBJ databases">
        <authorList>
            <person name="Lanie J.A."/>
            <person name="Ng W.-L."/>
            <person name="Kazmierczak K.M."/>
            <person name="Andrzejewski T.M."/>
            <person name="Davidsen T.M."/>
            <person name="Wayne K.J."/>
            <person name="Tettelin H."/>
            <person name="Glass J.I."/>
            <person name="Rusch D."/>
            <person name="Podicherti R."/>
            <person name="Tsui H.-C.T."/>
            <person name="Winkler M.E."/>
        </authorList>
    </citation>
    <scope>NUCLEOTIDE SEQUENCE</scope>
</reference>
<keyword evidence="1" id="KW-1133">Transmembrane helix</keyword>
<evidence type="ECO:0000313" key="2">
    <source>
        <dbReference type="EMBL" id="SUZ83860.1"/>
    </source>
</evidence>
<proteinExistence type="predicted"/>
<feature type="transmembrane region" description="Helical" evidence="1">
    <location>
        <begin position="40"/>
        <end position="59"/>
    </location>
</feature>
<name>A0A381QXG6_9ZZZZ</name>
<feature type="transmembrane region" description="Helical" evidence="1">
    <location>
        <begin position="177"/>
        <end position="193"/>
    </location>
</feature>
<gene>
    <name evidence="2" type="ORF">METZ01_LOCUS36714</name>
</gene>
<protein>
    <submittedName>
        <fullName evidence="2">Uncharacterized protein</fullName>
    </submittedName>
</protein>
<keyword evidence="1" id="KW-0812">Transmembrane</keyword>
<feature type="transmembrane region" description="Helical" evidence="1">
    <location>
        <begin position="124"/>
        <end position="144"/>
    </location>
</feature>
<organism evidence="2">
    <name type="scientific">marine metagenome</name>
    <dbReference type="NCBI Taxonomy" id="408172"/>
    <lineage>
        <taxon>unclassified sequences</taxon>
        <taxon>metagenomes</taxon>
        <taxon>ecological metagenomes</taxon>
    </lineage>
</organism>